<dbReference type="EMBL" id="CP029189">
    <property type="protein sequence ID" value="QES55698.1"/>
    <property type="molecule type" value="Genomic_DNA"/>
</dbReference>
<dbReference type="GO" id="GO:0008610">
    <property type="term" value="P:lipid biosynthetic process"/>
    <property type="evidence" value="ECO:0007669"/>
    <property type="project" value="TreeGrafter"/>
</dbReference>
<evidence type="ECO:0000256" key="2">
    <source>
        <dbReference type="ARBA" id="ARBA00022801"/>
    </source>
</evidence>
<evidence type="ECO:0000313" key="4">
    <source>
        <dbReference type="EMBL" id="QES55698.1"/>
    </source>
</evidence>
<keyword evidence="2" id="KW-0378">Hydrolase</keyword>
<evidence type="ECO:0000259" key="3">
    <source>
        <dbReference type="SMART" id="SM00824"/>
    </source>
</evidence>
<sequence>MTNGQDAWIRRYRAAPEAPVQVVCLPHAGGTASYFRPMAKGLFPAAEVLAVQYPGRQDRIGEPCITDFEELIERTFAAVRSATDRPVALFGHSMGALLAFEVAGRLEACGAAPTALFASGARPPGLPLDRSGHTATDDELIAELAALDGTDERLLQNEDMRVMVLSALRADYRMLESRRPHGSAVACPVVSLTGDADPVVSVGEAGGWADHTTGPFDLHVFPGGHFYLGDHWAGVSAAITQRLGRPAPVRAG</sequence>
<comment type="similarity">
    <text evidence="1">Belongs to the thioesterase family.</text>
</comment>
<proteinExistence type="inferred from homology"/>
<evidence type="ECO:0000313" key="5">
    <source>
        <dbReference type="Proteomes" id="UP000324101"/>
    </source>
</evidence>
<dbReference type="OrthoDB" id="8480037at2"/>
<dbReference type="Gene3D" id="3.40.50.1820">
    <property type="entry name" value="alpha/beta hydrolase"/>
    <property type="match status" value="1"/>
</dbReference>
<dbReference type="AlphaFoldDB" id="A0A5P2DNC6"/>
<organism evidence="4 5">
    <name type="scientific">Streptomyces venezuelae</name>
    <dbReference type="NCBI Taxonomy" id="54571"/>
    <lineage>
        <taxon>Bacteria</taxon>
        <taxon>Bacillati</taxon>
        <taxon>Actinomycetota</taxon>
        <taxon>Actinomycetes</taxon>
        <taxon>Kitasatosporales</taxon>
        <taxon>Streptomycetaceae</taxon>
        <taxon>Streptomyces</taxon>
    </lineage>
</organism>
<gene>
    <name evidence="4" type="ORF">DEJ51_17215</name>
</gene>
<name>A0A5P2DNC6_STRVZ</name>
<reference evidence="4 5" key="1">
    <citation type="submission" date="2018-05" db="EMBL/GenBank/DDBJ databases">
        <title>Streptomyces venezuelae.</title>
        <authorList>
            <person name="Kim W."/>
            <person name="Lee N."/>
            <person name="Cho B.-K."/>
        </authorList>
    </citation>
    <scope>NUCLEOTIDE SEQUENCE [LARGE SCALE GENOMIC DNA]</scope>
    <source>
        <strain evidence="4 5">ATCC 21018</strain>
    </source>
</reference>
<dbReference type="SMART" id="SM00824">
    <property type="entry name" value="PKS_TE"/>
    <property type="match status" value="1"/>
</dbReference>
<dbReference type="InterPro" id="IPR029058">
    <property type="entry name" value="AB_hydrolase_fold"/>
</dbReference>
<feature type="domain" description="Thioesterase TesA-like" evidence="3">
    <location>
        <begin position="23"/>
        <end position="243"/>
    </location>
</feature>
<dbReference type="Proteomes" id="UP000324101">
    <property type="component" value="Chromosome"/>
</dbReference>
<dbReference type="InterPro" id="IPR001031">
    <property type="entry name" value="Thioesterase"/>
</dbReference>
<dbReference type="PANTHER" id="PTHR11487:SF0">
    <property type="entry name" value="S-ACYL FATTY ACID SYNTHASE THIOESTERASE, MEDIUM CHAIN"/>
    <property type="match status" value="1"/>
</dbReference>
<dbReference type="GO" id="GO:0016787">
    <property type="term" value="F:hydrolase activity"/>
    <property type="evidence" value="ECO:0007669"/>
    <property type="project" value="UniProtKB-KW"/>
</dbReference>
<dbReference type="InterPro" id="IPR020802">
    <property type="entry name" value="TesA-like"/>
</dbReference>
<dbReference type="PANTHER" id="PTHR11487">
    <property type="entry name" value="THIOESTERASE"/>
    <property type="match status" value="1"/>
</dbReference>
<dbReference type="SUPFAM" id="SSF53474">
    <property type="entry name" value="alpha/beta-Hydrolases"/>
    <property type="match status" value="1"/>
</dbReference>
<protein>
    <submittedName>
        <fullName evidence="4">Thioesterase</fullName>
    </submittedName>
</protein>
<evidence type="ECO:0000256" key="1">
    <source>
        <dbReference type="ARBA" id="ARBA00007169"/>
    </source>
</evidence>
<dbReference type="Pfam" id="PF00975">
    <property type="entry name" value="Thioesterase"/>
    <property type="match status" value="1"/>
</dbReference>
<dbReference type="InterPro" id="IPR012223">
    <property type="entry name" value="TEII"/>
</dbReference>
<dbReference type="RefSeq" id="WP_150258381.1">
    <property type="nucleotide sequence ID" value="NZ_CP029189.1"/>
</dbReference>
<accession>A0A5P2DNC6</accession>